<reference evidence="1" key="1">
    <citation type="submission" date="2022-08" db="EMBL/GenBank/DDBJ databases">
        <title>Draft genome sequence of Lysinibacillus sp. strain KH24.</title>
        <authorList>
            <person name="Kanbe H."/>
            <person name="Itoh H."/>
        </authorList>
    </citation>
    <scope>NUCLEOTIDE SEQUENCE</scope>
    <source>
        <strain evidence="1">KH24</strain>
    </source>
</reference>
<keyword evidence="2" id="KW-1185">Reference proteome</keyword>
<proteinExistence type="predicted"/>
<name>A0ABQ5NMR5_9BACI</name>
<gene>
    <name evidence="1" type="ORF">LYSBPC_27670</name>
</gene>
<evidence type="ECO:0000313" key="2">
    <source>
        <dbReference type="Proteomes" id="UP001065593"/>
    </source>
</evidence>
<sequence>MQIRLAKMEDVQSIRMILNDVTLQLIEKAFRNGIIRGMGSKFSDK</sequence>
<evidence type="ECO:0008006" key="3">
    <source>
        <dbReference type="Google" id="ProtNLM"/>
    </source>
</evidence>
<comment type="caution">
    <text evidence="1">The sequence shown here is derived from an EMBL/GenBank/DDBJ whole genome shotgun (WGS) entry which is preliminary data.</text>
</comment>
<protein>
    <recommendedName>
        <fullName evidence="3">GNAT family N-acetyltransferase</fullName>
    </recommendedName>
</protein>
<accession>A0ABQ5NMR5</accession>
<dbReference type="Proteomes" id="UP001065593">
    <property type="component" value="Unassembled WGS sequence"/>
</dbReference>
<dbReference type="EMBL" id="BRZA01000003">
    <property type="protein sequence ID" value="GLC89640.1"/>
    <property type="molecule type" value="Genomic_DNA"/>
</dbReference>
<organism evidence="1 2">
    <name type="scientific">Lysinibacillus piscis</name>
    <dbReference type="NCBI Taxonomy" id="2518931"/>
    <lineage>
        <taxon>Bacteria</taxon>
        <taxon>Bacillati</taxon>
        <taxon>Bacillota</taxon>
        <taxon>Bacilli</taxon>
        <taxon>Bacillales</taxon>
        <taxon>Bacillaceae</taxon>
        <taxon>Lysinibacillus</taxon>
    </lineage>
</organism>
<evidence type="ECO:0000313" key="1">
    <source>
        <dbReference type="EMBL" id="GLC89640.1"/>
    </source>
</evidence>